<keyword evidence="2" id="KW-0808">Transferase</keyword>
<dbReference type="InterPro" id="IPR029063">
    <property type="entry name" value="SAM-dependent_MTases_sf"/>
</dbReference>
<evidence type="ECO:0000313" key="3">
    <source>
        <dbReference type="Proteomes" id="UP001174909"/>
    </source>
</evidence>
<dbReference type="PANTHER" id="PTHR43591:SF24">
    <property type="entry name" value="2-METHOXY-6-POLYPRENYL-1,4-BENZOQUINOL METHYLASE, MITOCHONDRIAL"/>
    <property type="match status" value="1"/>
</dbReference>
<dbReference type="SUPFAM" id="SSF53335">
    <property type="entry name" value="S-adenosyl-L-methionine-dependent methyltransferases"/>
    <property type="match status" value="1"/>
</dbReference>
<gene>
    <name evidence="2" type="ORF">GBAR_LOCUS5471</name>
</gene>
<evidence type="ECO:0000313" key="2">
    <source>
        <dbReference type="EMBL" id="CAI8007902.1"/>
    </source>
</evidence>
<dbReference type="InterPro" id="IPR013216">
    <property type="entry name" value="Methyltransf_11"/>
</dbReference>
<dbReference type="Pfam" id="PF08241">
    <property type="entry name" value="Methyltransf_11"/>
    <property type="match status" value="1"/>
</dbReference>
<reference evidence="2" key="1">
    <citation type="submission" date="2023-03" db="EMBL/GenBank/DDBJ databases">
        <authorList>
            <person name="Steffen K."/>
            <person name="Cardenas P."/>
        </authorList>
    </citation>
    <scope>NUCLEOTIDE SEQUENCE</scope>
</reference>
<sequence>MTDSHAVPLYDNIGVNYDATRQADPYLTARLAHHLGLKDQGQYLDIASGTGNYTTELAKLGGCWHGLDLSSGMLRLAGRKNSQICYLRGNSVALPFRDLSFDGAICTMALHHFARLLPVFCKANRVLRHGRLVIFTGTREQMAAYWLNEYFPIAMARSTAQMPTLESVLEALRDTGFSSVQAETYEVQPDLKDLFLYSGKHRPEIYLSDAVRRGISTFSTLADPEELESGCARLQQDIDSGKITEVAESFRHEGGDYVFVVASKERLG</sequence>
<dbReference type="CDD" id="cd02440">
    <property type="entry name" value="AdoMet_MTases"/>
    <property type="match status" value="1"/>
</dbReference>
<evidence type="ECO:0000259" key="1">
    <source>
        <dbReference type="Pfam" id="PF08241"/>
    </source>
</evidence>
<keyword evidence="3" id="KW-1185">Reference proteome</keyword>
<organism evidence="2 3">
    <name type="scientific">Geodia barretti</name>
    <name type="common">Barrett's horny sponge</name>
    <dbReference type="NCBI Taxonomy" id="519541"/>
    <lineage>
        <taxon>Eukaryota</taxon>
        <taxon>Metazoa</taxon>
        <taxon>Porifera</taxon>
        <taxon>Demospongiae</taxon>
        <taxon>Heteroscleromorpha</taxon>
        <taxon>Tetractinellida</taxon>
        <taxon>Astrophorina</taxon>
        <taxon>Geodiidae</taxon>
        <taxon>Geodia</taxon>
    </lineage>
</organism>
<proteinExistence type="predicted"/>
<dbReference type="AlphaFoldDB" id="A0AA35WC70"/>
<dbReference type="GO" id="GO:0032259">
    <property type="term" value="P:methylation"/>
    <property type="evidence" value="ECO:0007669"/>
    <property type="project" value="UniProtKB-KW"/>
</dbReference>
<dbReference type="GO" id="GO:0008757">
    <property type="term" value="F:S-adenosylmethionine-dependent methyltransferase activity"/>
    <property type="evidence" value="ECO:0007669"/>
    <property type="project" value="InterPro"/>
</dbReference>
<comment type="caution">
    <text evidence="2">The sequence shown here is derived from an EMBL/GenBank/DDBJ whole genome shotgun (WGS) entry which is preliminary data.</text>
</comment>
<dbReference type="Gene3D" id="3.40.50.150">
    <property type="entry name" value="Vaccinia Virus protein VP39"/>
    <property type="match status" value="1"/>
</dbReference>
<accession>A0AA35WC70</accession>
<dbReference type="PANTHER" id="PTHR43591">
    <property type="entry name" value="METHYLTRANSFERASE"/>
    <property type="match status" value="1"/>
</dbReference>
<protein>
    <submittedName>
        <fullName evidence="2">Demethylmenaquinone methyltransferase</fullName>
    </submittedName>
</protein>
<feature type="domain" description="Methyltransferase type 11" evidence="1">
    <location>
        <begin position="44"/>
        <end position="134"/>
    </location>
</feature>
<dbReference type="EMBL" id="CASHTH010000801">
    <property type="protein sequence ID" value="CAI8007902.1"/>
    <property type="molecule type" value="Genomic_DNA"/>
</dbReference>
<dbReference type="Proteomes" id="UP001174909">
    <property type="component" value="Unassembled WGS sequence"/>
</dbReference>
<name>A0AA35WC70_GEOBA</name>
<keyword evidence="2" id="KW-0489">Methyltransferase</keyword>